<dbReference type="SUPFAM" id="SSF63825">
    <property type="entry name" value="YWTD domain"/>
    <property type="match status" value="1"/>
</dbReference>
<keyword evidence="5" id="KW-0472">Membrane</keyword>
<organism evidence="8 9">
    <name type="scientific">Carpediemonas membranifera</name>
    <dbReference type="NCBI Taxonomy" id="201153"/>
    <lineage>
        <taxon>Eukaryota</taxon>
        <taxon>Metamonada</taxon>
        <taxon>Carpediemonas-like organisms</taxon>
        <taxon>Carpediemonas</taxon>
    </lineage>
</organism>
<proteinExistence type="predicted"/>
<keyword evidence="2" id="KW-0547">Nucleotide-binding</keyword>
<evidence type="ECO:0000259" key="7">
    <source>
        <dbReference type="PROSITE" id="PS50011"/>
    </source>
</evidence>
<comment type="caution">
    <text evidence="8">The sequence shown here is derived from an EMBL/GenBank/DDBJ whole genome shotgun (WGS) entry which is preliminary data.</text>
</comment>
<sequence length="1143" mass="125962">MNLVIFAVIAVCCCLKQFSPIPHAVLPSQVDFASFGASLVMNEAYLAIASLPFMQGNDYHDAFLIIYEKVGSTFLPLSDFSIPGGSSDQELKSPHLSLSRDYISVSTDKVRFSSHTLATGFWINSVALDNCTWHKAFIDSGERVLVMCDSSPQPVHIYTIDAVSDPQLLIDTNTTVSTDAALDTVFADGRFFGMLTANGTNWEVKIFAYNDATASYDVRGILTAPHPEAGRHFQSFAISNTTLVVSEMSSDDSRLYVFHLEEDQWGLVVDTLPAIPTEHGYSFDSPGLRVAVSAHEPPFIHVIGTHVPAVFQLVKDDSGWSLAFNSLNTLMPNRPQNAAMFDDLLVQTFETTQADTSNIVVYQQIERSGKFQPVGSITSEAIAGISDGFIRAHGAYAAVGLPGNPQRRVFGVTELMQVQEVETSFFRRTFNQLKGSAPAELAIDTLQRVDPMQKTFSSEFGSRVTISRDMMAISAPGASEGMGGVFFFQNQSSYFEPIPWKDNGQLMVWPPGESIVRFGSNILELYVDDTASGFLVAGTENNVLYVYPIENGYLPHGDTNAFSLMPAPVPSDAFYFGTDIAIHDHLFVIGSRNSQFYVATMDEKWKMTNMVTIASPSPDNIQFGYYVSIRGDGTKIATSDVSSTASGCTFGSVFERTDNGWVYSAALHAPKSTGRQELCSNSVVHVRYQESSVLIADGYNGSTGRIRRFDPKPRSSQFTPSVIDVPLEYGQVIIDMSVSDELLLYSTANPTGLFALFPVIPDHTGMAFVLLVLFVIFTTAVVVSFLTGIFCIQLALFALTTIGCGLSVKRLQAWDIRRRKKIFAKSELAKLDIRRQDRYKFSAIVDFYIAKEEITETQVVATGGIGSVSCAVYRNSVVCVKKLHDAFQTDEICRVEFAREAKTLVELSHPNVLRFIGCMVDGLAIKIVTEYCALGSLSSYVKQLSEEGELSFKTLLDLIIQAAVGLEYIHSRGIVHRDIKPDNFFVSVEEKIGRNKIRVKVGDLGLAVDPKGRTSINVGTMGFAAPEVLGRMAYDQKADVFSFAMTIFALIEGVEPFINATTSLQITNMILHGIRPEFGQAMLGDECQDGLLAARHNLHNLIREMWVQDSAKRPSMKVVVRRLREIRKKAPEARSRTYDLLST</sequence>
<gene>
    <name evidence="8" type="ORF">J8273_2629</name>
</gene>
<dbReference type="Gene3D" id="1.10.510.10">
    <property type="entry name" value="Transferase(Phosphotransferase) domain 1"/>
    <property type="match status" value="1"/>
</dbReference>
<dbReference type="GO" id="GO:0005524">
    <property type="term" value="F:ATP binding"/>
    <property type="evidence" value="ECO:0007669"/>
    <property type="project" value="UniProtKB-KW"/>
</dbReference>
<dbReference type="EMBL" id="JAHDYR010000008">
    <property type="protein sequence ID" value="KAG9395722.1"/>
    <property type="molecule type" value="Genomic_DNA"/>
</dbReference>
<keyword evidence="4" id="KW-0067">ATP-binding</keyword>
<feature type="transmembrane region" description="Helical" evidence="5">
    <location>
        <begin position="792"/>
        <end position="811"/>
    </location>
</feature>
<dbReference type="Proteomes" id="UP000717585">
    <property type="component" value="Unassembled WGS sequence"/>
</dbReference>
<keyword evidence="5" id="KW-1133">Transmembrane helix</keyword>
<feature type="signal peptide" evidence="6">
    <location>
        <begin position="1"/>
        <end position="18"/>
    </location>
</feature>
<evidence type="ECO:0000256" key="1">
    <source>
        <dbReference type="ARBA" id="ARBA00022679"/>
    </source>
</evidence>
<keyword evidence="5" id="KW-0812">Transmembrane</keyword>
<dbReference type="PROSITE" id="PS50011">
    <property type="entry name" value="PROTEIN_KINASE_DOM"/>
    <property type="match status" value="1"/>
</dbReference>
<dbReference type="OrthoDB" id="122279at2759"/>
<dbReference type="Pfam" id="PF00069">
    <property type="entry name" value="Pkinase"/>
    <property type="match status" value="1"/>
</dbReference>
<dbReference type="SUPFAM" id="SSF56112">
    <property type="entry name" value="Protein kinase-like (PK-like)"/>
    <property type="match status" value="1"/>
</dbReference>
<reference evidence="8" key="1">
    <citation type="submission" date="2021-05" db="EMBL/GenBank/DDBJ databases">
        <title>A free-living protist that lacks canonical eukaryotic 1 DNA replication and segregation systems.</title>
        <authorList>
            <person name="Salas-Leiva D.E."/>
            <person name="Tromer E.C."/>
            <person name="Curtis B.A."/>
            <person name="Jerlstrom-Hultqvist J."/>
            <person name="Kolisko M."/>
            <person name="Yi Z."/>
            <person name="Salas-Leiva J.S."/>
            <person name="Gallot-Lavallee L."/>
            <person name="Kops G.J.P.L."/>
            <person name="Archibald J.M."/>
            <person name="Simpson A.G.B."/>
            <person name="Roger A.J."/>
        </authorList>
    </citation>
    <scope>NUCLEOTIDE SEQUENCE</scope>
    <source>
        <strain evidence="8">BICM</strain>
    </source>
</reference>
<keyword evidence="3 8" id="KW-0418">Kinase</keyword>
<dbReference type="InterPro" id="IPR051681">
    <property type="entry name" value="Ser/Thr_Kinases-Pseudokinases"/>
</dbReference>
<dbReference type="PANTHER" id="PTHR44329:SF288">
    <property type="entry name" value="MITOGEN-ACTIVATED PROTEIN KINASE KINASE KINASE 20"/>
    <property type="match status" value="1"/>
</dbReference>
<evidence type="ECO:0000313" key="9">
    <source>
        <dbReference type="Proteomes" id="UP000717585"/>
    </source>
</evidence>
<evidence type="ECO:0000256" key="6">
    <source>
        <dbReference type="SAM" id="SignalP"/>
    </source>
</evidence>
<keyword evidence="6" id="KW-0732">Signal</keyword>
<evidence type="ECO:0000256" key="2">
    <source>
        <dbReference type="ARBA" id="ARBA00022741"/>
    </source>
</evidence>
<dbReference type="SUPFAM" id="SSF50993">
    <property type="entry name" value="Peptidase/esterase 'gauge' domain"/>
    <property type="match status" value="1"/>
</dbReference>
<keyword evidence="9" id="KW-1185">Reference proteome</keyword>
<dbReference type="InterPro" id="IPR011009">
    <property type="entry name" value="Kinase-like_dom_sf"/>
</dbReference>
<dbReference type="InterPro" id="IPR000719">
    <property type="entry name" value="Prot_kinase_dom"/>
</dbReference>
<evidence type="ECO:0000256" key="5">
    <source>
        <dbReference type="SAM" id="Phobius"/>
    </source>
</evidence>
<dbReference type="GO" id="GO:0004674">
    <property type="term" value="F:protein serine/threonine kinase activity"/>
    <property type="evidence" value="ECO:0007669"/>
    <property type="project" value="TreeGrafter"/>
</dbReference>
<feature type="chain" id="PRO_5035154075" evidence="6">
    <location>
        <begin position="19"/>
        <end position="1143"/>
    </location>
</feature>
<evidence type="ECO:0000256" key="3">
    <source>
        <dbReference type="ARBA" id="ARBA00022777"/>
    </source>
</evidence>
<dbReference type="AlphaFoldDB" id="A0A8J6E5G3"/>
<accession>A0A8J6E5G3</accession>
<protein>
    <submittedName>
        <fullName evidence="8">Protein kinase domain</fullName>
    </submittedName>
</protein>
<name>A0A8J6E5G3_9EUKA</name>
<dbReference type="InterPro" id="IPR008271">
    <property type="entry name" value="Ser/Thr_kinase_AS"/>
</dbReference>
<feature type="domain" description="Protein kinase" evidence="7">
    <location>
        <begin position="854"/>
        <end position="1126"/>
    </location>
</feature>
<evidence type="ECO:0000256" key="4">
    <source>
        <dbReference type="ARBA" id="ARBA00022840"/>
    </source>
</evidence>
<keyword evidence="1" id="KW-0808">Transferase</keyword>
<dbReference type="PROSITE" id="PS00108">
    <property type="entry name" value="PROTEIN_KINASE_ST"/>
    <property type="match status" value="1"/>
</dbReference>
<dbReference type="PANTHER" id="PTHR44329">
    <property type="entry name" value="SERINE/THREONINE-PROTEIN KINASE TNNI3K-RELATED"/>
    <property type="match status" value="1"/>
</dbReference>
<evidence type="ECO:0000313" key="8">
    <source>
        <dbReference type="EMBL" id="KAG9395722.1"/>
    </source>
</evidence>
<dbReference type="SMART" id="SM00220">
    <property type="entry name" value="S_TKc"/>
    <property type="match status" value="1"/>
</dbReference>